<comment type="caution">
    <text evidence="2">The sequence shown here is derived from an EMBL/GenBank/DDBJ whole genome shotgun (WGS) entry which is preliminary data.</text>
</comment>
<gene>
    <name evidence="2" type="ORF">FD24_GL002374</name>
</gene>
<accession>A0A837R767</accession>
<evidence type="ECO:0000313" key="3">
    <source>
        <dbReference type="Proteomes" id="UP000051020"/>
    </source>
</evidence>
<keyword evidence="1" id="KW-1133">Transmembrane helix</keyword>
<organism evidence="2 3">
    <name type="scientific">Lactiplantibacillus pentosus DSM 20314</name>
    <dbReference type="NCBI Taxonomy" id="1423791"/>
    <lineage>
        <taxon>Bacteria</taxon>
        <taxon>Bacillati</taxon>
        <taxon>Bacillota</taxon>
        <taxon>Bacilli</taxon>
        <taxon>Lactobacillales</taxon>
        <taxon>Lactobacillaceae</taxon>
        <taxon>Lactiplantibacillus</taxon>
    </lineage>
</organism>
<dbReference type="Proteomes" id="UP000051020">
    <property type="component" value="Unassembled WGS sequence"/>
</dbReference>
<sequence length="53" mass="5682">MFVGRALSGPFNNLRSIALSATATLFTGIIILISTSSVSWTNIKLLLTLKLSE</sequence>
<protein>
    <submittedName>
        <fullName evidence="2">Uncharacterized protein</fullName>
    </submittedName>
</protein>
<keyword evidence="1" id="KW-0472">Membrane</keyword>
<evidence type="ECO:0000313" key="2">
    <source>
        <dbReference type="EMBL" id="KRK19590.1"/>
    </source>
</evidence>
<evidence type="ECO:0000256" key="1">
    <source>
        <dbReference type="SAM" id="Phobius"/>
    </source>
</evidence>
<proteinExistence type="predicted"/>
<dbReference type="AlphaFoldDB" id="A0A837R767"/>
<feature type="transmembrane region" description="Helical" evidence="1">
    <location>
        <begin position="17"/>
        <end position="40"/>
    </location>
</feature>
<keyword evidence="1" id="KW-0812">Transmembrane</keyword>
<dbReference type="EMBL" id="AZCU01000037">
    <property type="protein sequence ID" value="KRK19590.1"/>
    <property type="molecule type" value="Genomic_DNA"/>
</dbReference>
<name>A0A837R767_LACPE</name>
<reference evidence="2 3" key="1">
    <citation type="journal article" date="2015" name="Genome Announc.">
        <title>Expanding the biotechnology potential of lactobacilli through comparative genomics of 213 strains and associated genera.</title>
        <authorList>
            <person name="Sun Z."/>
            <person name="Harris H.M."/>
            <person name="McCann A."/>
            <person name="Guo C."/>
            <person name="Argimon S."/>
            <person name="Zhang W."/>
            <person name="Yang X."/>
            <person name="Jeffery I.B."/>
            <person name="Cooney J.C."/>
            <person name="Kagawa T.F."/>
            <person name="Liu W."/>
            <person name="Song Y."/>
            <person name="Salvetti E."/>
            <person name="Wrobel A."/>
            <person name="Rasinkangas P."/>
            <person name="Parkhill J."/>
            <person name="Rea M.C."/>
            <person name="O'Sullivan O."/>
            <person name="Ritari J."/>
            <person name="Douillard F.P."/>
            <person name="Paul Ross R."/>
            <person name="Yang R."/>
            <person name="Briner A.E."/>
            <person name="Felis G.E."/>
            <person name="de Vos W.M."/>
            <person name="Barrangou R."/>
            <person name="Klaenhammer T.R."/>
            <person name="Caufield P.W."/>
            <person name="Cui Y."/>
            <person name="Zhang H."/>
            <person name="O'Toole P.W."/>
        </authorList>
    </citation>
    <scope>NUCLEOTIDE SEQUENCE [LARGE SCALE GENOMIC DNA]</scope>
    <source>
        <strain evidence="2 3">DSM 20314</strain>
    </source>
</reference>